<sequence length="561" mass="60398">MEVGNMLFACSGPPADTANFMEFIEKNVKLNELRTGIPMSTKAAASFTRNELAHALRKGPFQTDILVGGVDAEGPGLYFMARALAAAVSARSVCAMIRIRWASGEEVASLAVEELQEMAGQVGLPVRALKRHLQGIIGLPRFRQRLVAGFGVLEDDAPLDVWGDLQLVLLGFLPPAEDFQDVDELISATQRNSVLEVDAILSRPQDPDLRNNFNLTALYSAARAGALQCAKLIVEAGADKDNACSPGHIYNELTPVHIASQRDHLEVVRFLAEVRANVNKDCGPNLTRPIFHAANHGSTQMVQVLLDARADINVGRRSDGATPLCLASSNGHEDVVRLLLDCRADVDIALGCHTPLVMAAHTGYLAIVRMLLEAGADKDLASTDYGATPLYHAAQQGNVEVVTSLLAFGADVDKACSVDGATPLCIASQEGHVSIVRLLLDAGAACNCNTRIRPNGTPLTMAIQQRHWEVVNLLFAFGASLNPSGQRPTTPSPDATAWPYEWWPTVTGCGPSWPDTVWMAGWWSGWDASWGQANQIVYPAAWPTTWQVQHAGTNVVGAAHW</sequence>
<evidence type="ECO:0000313" key="3">
    <source>
        <dbReference type="Proteomes" id="UP000604046"/>
    </source>
</evidence>
<dbReference type="InterPro" id="IPR051616">
    <property type="entry name" value="Cul2-RING_E3_ligase_SR"/>
</dbReference>
<proteinExistence type="predicted"/>
<name>A0A812K4L6_9DINO</name>
<dbReference type="Pfam" id="PF00227">
    <property type="entry name" value="Proteasome"/>
    <property type="match status" value="1"/>
</dbReference>
<keyword evidence="3" id="KW-1185">Reference proteome</keyword>
<reference evidence="2" key="1">
    <citation type="submission" date="2021-02" db="EMBL/GenBank/DDBJ databases">
        <authorList>
            <person name="Dougan E. K."/>
            <person name="Rhodes N."/>
            <person name="Thang M."/>
            <person name="Chan C."/>
        </authorList>
    </citation>
    <scope>NUCLEOTIDE SEQUENCE</scope>
</reference>
<evidence type="ECO:0000256" key="1">
    <source>
        <dbReference type="PROSITE-ProRule" id="PRU00023"/>
    </source>
</evidence>
<feature type="repeat" description="ANK" evidence="1">
    <location>
        <begin position="285"/>
        <end position="317"/>
    </location>
</feature>
<dbReference type="InterPro" id="IPR001353">
    <property type="entry name" value="Proteasome_sua/b"/>
</dbReference>
<evidence type="ECO:0000313" key="2">
    <source>
        <dbReference type="EMBL" id="CAE7223519.1"/>
    </source>
</evidence>
<feature type="repeat" description="ANK" evidence="1">
    <location>
        <begin position="419"/>
        <end position="451"/>
    </location>
</feature>
<gene>
    <name evidence="2" type="primary">ANK1</name>
    <name evidence="2" type="ORF">SNAT2548_LOCUS8439</name>
</gene>
<organism evidence="2 3">
    <name type="scientific">Symbiodinium natans</name>
    <dbReference type="NCBI Taxonomy" id="878477"/>
    <lineage>
        <taxon>Eukaryota</taxon>
        <taxon>Sar</taxon>
        <taxon>Alveolata</taxon>
        <taxon>Dinophyceae</taxon>
        <taxon>Suessiales</taxon>
        <taxon>Symbiodiniaceae</taxon>
        <taxon>Symbiodinium</taxon>
    </lineage>
</organism>
<dbReference type="InterPro" id="IPR036770">
    <property type="entry name" value="Ankyrin_rpt-contain_sf"/>
</dbReference>
<protein>
    <submittedName>
        <fullName evidence="2">ANK1 protein</fullName>
    </submittedName>
</protein>
<dbReference type="PRINTS" id="PR01415">
    <property type="entry name" value="ANKYRIN"/>
</dbReference>
<dbReference type="PROSITE" id="PS50088">
    <property type="entry name" value="ANK_REPEAT"/>
    <property type="match status" value="7"/>
</dbReference>
<dbReference type="PROSITE" id="PS50297">
    <property type="entry name" value="ANK_REP_REGION"/>
    <property type="match status" value="5"/>
</dbReference>
<dbReference type="InterPro" id="IPR002110">
    <property type="entry name" value="Ankyrin_rpt"/>
</dbReference>
<dbReference type="SUPFAM" id="SSF48403">
    <property type="entry name" value="Ankyrin repeat"/>
    <property type="match status" value="1"/>
</dbReference>
<dbReference type="PANTHER" id="PTHR46224">
    <property type="entry name" value="ANKYRIN REPEAT FAMILY PROTEIN"/>
    <property type="match status" value="1"/>
</dbReference>
<comment type="caution">
    <text evidence="2">The sequence shown here is derived from an EMBL/GenBank/DDBJ whole genome shotgun (WGS) entry which is preliminary data.</text>
</comment>
<dbReference type="EMBL" id="CAJNDS010000624">
    <property type="protein sequence ID" value="CAE7223519.1"/>
    <property type="molecule type" value="Genomic_DNA"/>
</dbReference>
<dbReference type="Pfam" id="PF12796">
    <property type="entry name" value="Ank_2"/>
    <property type="match status" value="3"/>
</dbReference>
<feature type="repeat" description="ANK" evidence="1">
    <location>
        <begin position="351"/>
        <end position="383"/>
    </location>
</feature>
<dbReference type="Pfam" id="PF00023">
    <property type="entry name" value="Ank"/>
    <property type="match status" value="1"/>
</dbReference>
<accession>A0A812K4L6</accession>
<feature type="repeat" description="ANK" evidence="1">
    <location>
        <begin position="319"/>
        <end position="351"/>
    </location>
</feature>
<dbReference type="Gene3D" id="1.25.40.20">
    <property type="entry name" value="Ankyrin repeat-containing domain"/>
    <property type="match status" value="3"/>
</dbReference>
<keyword evidence="1" id="KW-0040">ANK repeat</keyword>
<dbReference type="AlphaFoldDB" id="A0A812K4L6"/>
<dbReference type="GO" id="GO:0005839">
    <property type="term" value="C:proteasome core complex"/>
    <property type="evidence" value="ECO:0007669"/>
    <property type="project" value="InterPro"/>
</dbReference>
<dbReference type="InterPro" id="IPR029055">
    <property type="entry name" value="Ntn_hydrolases_N"/>
</dbReference>
<feature type="repeat" description="ANK" evidence="1">
    <location>
        <begin position="385"/>
        <end position="417"/>
    </location>
</feature>
<dbReference type="Proteomes" id="UP000604046">
    <property type="component" value="Unassembled WGS sequence"/>
</dbReference>
<dbReference type="SUPFAM" id="SSF56235">
    <property type="entry name" value="N-terminal nucleophile aminohydrolases (Ntn hydrolases)"/>
    <property type="match status" value="1"/>
</dbReference>
<dbReference type="OrthoDB" id="268428at2759"/>
<dbReference type="PANTHER" id="PTHR46224:SF64">
    <property type="entry name" value="IQ MOTIF AND ANKYRIN REPEAT DOMAIN-CONTAINING PROTEIN 1"/>
    <property type="match status" value="1"/>
</dbReference>
<feature type="repeat" description="ANK" evidence="1">
    <location>
        <begin position="454"/>
        <end position="486"/>
    </location>
</feature>
<dbReference type="GO" id="GO:0051603">
    <property type="term" value="P:proteolysis involved in protein catabolic process"/>
    <property type="evidence" value="ECO:0007669"/>
    <property type="project" value="InterPro"/>
</dbReference>
<dbReference type="Gene3D" id="3.60.20.10">
    <property type="entry name" value="Glutamine Phosphoribosylpyrophosphate, subunit 1, domain 1"/>
    <property type="match status" value="1"/>
</dbReference>
<feature type="repeat" description="ANK" evidence="1">
    <location>
        <begin position="251"/>
        <end position="279"/>
    </location>
</feature>
<dbReference type="SMART" id="SM00248">
    <property type="entry name" value="ANK"/>
    <property type="match status" value="8"/>
</dbReference>